<dbReference type="Proteomes" id="UP000247702">
    <property type="component" value="Unassembled WGS sequence"/>
</dbReference>
<proteinExistence type="predicted"/>
<comment type="caution">
    <text evidence="1">The sequence shown here is derived from an EMBL/GenBank/DDBJ whole genome shotgun (WGS) entry which is preliminary data.</text>
</comment>
<evidence type="ECO:0000313" key="2">
    <source>
        <dbReference type="Proteomes" id="UP000247702"/>
    </source>
</evidence>
<reference evidence="1 2" key="1">
    <citation type="submission" date="2017-11" db="EMBL/GenBank/DDBJ databases">
        <title>The genome of Rhizophagus clarus HR1 reveals common genetic basis of auxotrophy among arbuscular mycorrhizal fungi.</title>
        <authorList>
            <person name="Kobayashi Y."/>
        </authorList>
    </citation>
    <scope>NUCLEOTIDE SEQUENCE [LARGE SCALE GENOMIC DNA]</scope>
    <source>
        <strain evidence="1 2">HR1</strain>
    </source>
</reference>
<evidence type="ECO:0000313" key="1">
    <source>
        <dbReference type="EMBL" id="GBB84864.1"/>
    </source>
</evidence>
<gene>
    <name evidence="1" type="ORF">RclHR1_11440003</name>
</gene>
<organism evidence="1 2">
    <name type="scientific">Rhizophagus clarus</name>
    <dbReference type="NCBI Taxonomy" id="94130"/>
    <lineage>
        <taxon>Eukaryota</taxon>
        <taxon>Fungi</taxon>
        <taxon>Fungi incertae sedis</taxon>
        <taxon>Mucoromycota</taxon>
        <taxon>Glomeromycotina</taxon>
        <taxon>Glomeromycetes</taxon>
        <taxon>Glomerales</taxon>
        <taxon>Glomeraceae</taxon>
        <taxon>Rhizophagus</taxon>
    </lineage>
</organism>
<accession>A0A2Z6QJ81</accession>
<protein>
    <submittedName>
        <fullName evidence="1">Uncharacterized protein</fullName>
    </submittedName>
</protein>
<dbReference type="AlphaFoldDB" id="A0A2Z6QJ81"/>
<keyword evidence="2" id="KW-1185">Reference proteome</keyword>
<dbReference type="EMBL" id="BEXD01000163">
    <property type="protein sequence ID" value="GBB84864.1"/>
    <property type="molecule type" value="Genomic_DNA"/>
</dbReference>
<sequence>MIISLNCLIFGQDTSKLFNVPIGQSTKINDVNIDFNYLIVVNFKDIFFGRRELLKITAMDIWKFEHDPTDLQGKLCTLNDMNKIRTHGTKMNPADYLADYYNQNDKKP</sequence>
<name>A0A2Z6QJ81_9GLOM</name>